<gene>
    <name evidence="1" type="ORF">TRAPUB_3553</name>
</gene>
<dbReference type="OMA" id="FCSIQTY"/>
<proteinExistence type="predicted"/>
<name>A0A1M2VDG1_TRAPU</name>
<dbReference type="Proteomes" id="UP000184267">
    <property type="component" value="Unassembled WGS sequence"/>
</dbReference>
<evidence type="ECO:0000313" key="1">
    <source>
        <dbReference type="EMBL" id="OJT05630.1"/>
    </source>
</evidence>
<dbReference type="AlphaFoldDB" id="A0A1M2VDG1"/>
<organism evidence="1 2">
    <name type="scientific">Trametes pubescens</name>
    <name type="common">White-rot fungus</name>
    <dbReference type="NCBI Taxonomy" id="154538"/>
    <lineage>
        <taxon>Eukaryota</taxon>
        <taxon>Fungi</taxon>
        <taxon>Dikarya</taxon>
        <taxon>Basidiomycota</taxon>
        <taxon>Agaricomycotina</taxon>
        <taxon>Agaricomycetes</taxon>
        <taxon>Polyporales</taxon>
        <taxon>Polyporaceae</taxon>
        <taxon>Trametes</taxon>
    </lineage>
</organism>
<sequence>MPRPITFTPGELPIEIIEEIVAEAWKSTSSANERQKLYSLLKEADTTLADVIGRVAIRYITFAMPLRSAKPSGDALYSGIFREMERTRQVDDPVGLVPSTADQRFRASHLRLEITSVHSTDMTSPNESGIGVFENRGGPLYSILDSVSTITLATQPYKSPREDDRGGLLFSFGAGILHGMETLFGLLGNLSRLTSLCLEYDLGMHPARFHAGRMPPVVFAALTFLRTRTCPCCGLPALTYNVPLDRQGHAAECAQGALARMFPKLRELQLDAPLFLQYLVVPPTLESITLDSPPPKKLFCSIQTYNVAAGLRRWMEPRQGAAGGRTTRMGLKRIVVRTGRDEPIGWRPAQVACDKYGVAFVREVFYV</sequence>
<accession>A0A1M2VDG1</accession>
<dbReference type="OrthoDB" id="2754177at2759"/>
<reference evidence="1 2" key="1">
    <citation type="submission" date="2016-10" db="EMBL/GenBank/DDBJ databases">
        <title>Genome sequence of the basidiomycete white-rot fungus Trametes pubescens.</title>
        <authorList>
            <person name="Makela M.R."/>
            <person name="Granchi Z."/>
            <person name="Peng M."/>
            <person name="De Vries R.P."/>
            <person name="Grigoriev I."/>
            <person name="Riley R."/>
            <person name="Hilden K."/>
        </authorList>
    </citation>
    <scope>NUCLEOTIDE SEQUENCE [LARGE SCALE GENOMIC DNA]</scope>
    <source>
        <strain evidence="1 2">FBCC735</strain>
    </source>
</reference>
<dbReference type="EMBL" id="MNAD01001415">
    <property type="protein sequence ID" value="OJT05630.1"/>
    <property type="molecule type" value="Genomic_DNA"/>
</dbReference>
<protein>
    <submittedName>
        <fullName evidence="1">Uncharacterized protein</fullName>
    </submittedName>
</protein>
<comment type="caution">
    <text evidence="1">The sequence shown here is derived from an EMBL/GenBank/DDBJ whole genome shotgun (WGS) entry which is preliminary data.</text>
</comment>
<evidence type="ECO:0000313" key="2">
    <source>
        <dbReference type="Proteomes" id="UP000184267"/>
    </source>
</evidence>
<keyword evidence="2" id="KW-1185">Reference proteome</keyword>